<reference evidence="1 2" key="1">
    <citation type="submission" date="2016-10" db="EMBL/GenBank/DDBJ databases">
        <authorList>
            <person name="de Groot N.N."/>
        </authorList>
    </citation>
    <scope>NUCLEOTIDE SEQUENCE [LARGE SCALE GENOMIC DNA]</scope>
    <source>
        <strain evidence="1 2">DSM 29340</strain>
    </source>
</reference>
<dbReference type="Proteomes" id="UP000199379">
    <property type="component" value="Unassembled WGS sequence"/>
</dbReference>
<sequence>MTAALFACQAVVAAETTPKQYWTAVDARASAVCPSAYRNFVDAVRSDPAGPVDTIGRNIELADDAEPRDVEPDVLRAERLQIVAWKNLFADSSVFWSRVEHGAADETVPLASVKRDARKLDAYSAVLGCLHPESETIEQTSYKDTEIVDAIADAECKQIYQMYSGYAAVVAAANDKAGLADALNGILTDTFGRCMEGAK</sequence>
<gene>
    <name evidence="1" type="ORF">SAMN05444007_102415</name>
</gene>
<evidence type="ECO:0000313" key="2">
    <source>
        <dbReference type="Proteomes" id="UP000199379"/>
    </source>
</evidence>
<dbReference type="EMBL" id="FNYD01000002">
    <property type="protein sequence ID" value="SEI82070.1"/>
    <property type="molecule type" value="Genomic_DNA"/>
</dbReference>
<dbReference type="STRING" id="1227549.SAMN05444007_102415"/>
<evidence type="ECO:0000313" key="1">
    <source>
        <dbReference type="EMBL" id="SEI82070.1"/>
    </source>
</evidence>
<protein>
    <submittedName>
        <fullName evidence="1">Uncharacterized protein</fullName>
    </submittedName>
</protein>
<dbReference type="RefSeq" id="WP_092362945.1">
    <property type="nucleotide sequence ID" value="NZ_BMGV01000002.1"/>
</dbReference>
<organism evidence="1 2">
    <name type="scientific">Cribrihabitans marinus</name>
    <dbReference type="NCBI Taxonomy" id="1227549"/>
    <lineage>
        <taxon>Bacteria</taxon>
        <taxon>Pseudomonadati</taxon>
        <taxon>Pseudomonadota</taxon>
        <taxon>Alphaproteobacteria</taxon>
        <taxon>Rhodobacterales</taxon>
        <taxon>Paracoccaceae</taxon>
        <taxon>Cribrihabitans</taxon>
    </lineage>
</organism>
<name>A0A1H6U0Z7_9RHOB</name>
<dbReference type="AlphaFoldDB" id="A0A1H6U0Z7"/>
<keyword evidence="2" id="KW-1185">Reference proteome</keyword>
<accession>A0A1H6U0Z7</accession>
<proteinExistence type="predicted"/>